<organism evidence="3 4">
    <name type="scientific">Microbotryum saponariae</name>
    <dbReference type="NCBI Taxonomy" id="289078"/>
    <lineage>
        <taxon>Eukaryota</taxon>
        <taxon>Fungi</taxon>
        <taxon>Dikarya</taxon>
        <taxon>Basidiomycota</taxon>
        <taxon>Pucciniomycotina</taxon>
        <taxon>Microbotryomycetes</taxon>
        <taxon>Microbotryales</taxon>
        <taxon>Microbotryaceae</taxon>
        <taxon>Microbotryum</taxon>
    </lineage>
</organism>
<dbReference type="SUPFAM" id="SSF56112">
    <property type="entry name" value="Protein kinase-like (PK-like)"/>
    <property type="match status" value="1"/>
</dbReference>
<feature type="compositionally biased region" description="Basic and acidic residues" evidence="1">
    <location>
        <begin position="1"/>
        <end position="10"/>
    </location>
</feature>
<dbReference type="STRING" id="289078.A0A2X0NRG8"/>
<evidence type="ECO:0000259" key="2">
    <source>
        <dbReference type="PROSITE" id="PS50011"/>
    </source>
</evidence>
<feature type="compositionally biased region" description="Basic residues" evidence="1">
    <location>
        <begin position="494"/>
        <end position="503"/>
    </location>
</feature>
<evidence type="ECO:0000313" key="3">
    <source>
        <dbReference type="EMBL" id="SCZ92074.1"/>
    </source>
</evidence>
<dbReference type="PROSITE" id="PS50011">
    <property type="entry name" value="PROTEIN_KINASE_DOM"/>
    <property type="match status" value="1"/>
</dbReference>
<accession>A0A2X0NRG8</accession>
<feature type="domain" description="Protein kinase" evidence="2">
    <location>
        <begin position="441"/>
        <end position="639"/>
    </location>
</feature>
<keyword evidence="4" id="KW-1185">Reference proteome</keyword>
<feature type="region of interest" description="Disordered" evidence="1">
    <location>
        <begin position="475"/>
        <end position="503"/>
    </location>
</feature>
<dbReference type="InterPro" id="IPR000719">
    <property type="entry name" value="Prot_kinase_dom"/>
</dbReference>
<dbReference type="GO" id="GO:0004672">
    <property type="term" value="F:protein kinase activity"/>
    <property type="evidence" value="ECO:0007669"/>
    <property type="project" value="InterPro"/>
</dbReference>
<evidence type="ECO:0000256" key="1">
    <source>
        <dbReference type="SAM" id="MobiDB-lite"/>
    </source>
</evidence>
<sequence length="639" mass="71986">MHGHDWRKTGTSDSNLSYPSAREHLEPQPPLPTGSRSPIAALHDTTLDDRVHQALVTFLGEHELANKVLAKAATLLEDSPHPIFCSGTPECTATIHDWRIRVLEPLLKFLLRHYTHKTTGLPVDPDQYRLSFTTPDASQPSGITLNLLERHRGRISSVPIVFEHDSSFWCFGPQPNLFARKGQCKLYLEQTDPIPLDPSIRSHGAQAMLNRLAVSMELAVKRNPQTGEIMCAPRFGMLISTRMSVLAEVVENPRNAQEIGFLFSSILLDPDDETQSRGGLPLPFLFNRRSSTLARLFGGPSIDKQEWRQVWKQNWLLKLQSIPMQKTPSSSVEVWNGSLFAVRAGLAQGDKSLRFICKPQGRMGRFLGIIVMEAIKFKVFQKPQSANAQSYRRYKPSRRLSALPPPLVAFLERGTQPREGSKRPRRLSGLEVEDPELLPALEFHQLIAMGGAGWVYGGILSQAPSQLQSNLPNVVSVDKPKTSSSKLELEHRQVSRPKRQLPTRKSHLPFDEPIIIKAFRPDHRDSFIQESFFYEKVFPLLSPEAQAVLPRYHGTFRSTDGSVYMLILGFSGRHIEEKDCTDETRAKIAAAFELLVQQGVAHGDEEERNILIRDDDSICIIDFDCARLDFDPEVLRDPV</sequence>
<feature type="region of interest" description="Disordered" evidence="1">
    <location>
        <begin position="1"/>
        <end position="39"/>
    </location>
</feature>
<dbReference type="GO" id="GO:0005524">
    <property type="term" value="F:ATP binding"/>
    <property type="evidence" value="ECO:0007669"/>
    <property type="project" value="InterPro"/>
</dbReference>
<dbReference type="Proteomes" id="UP000249723">
    <property type="component" value="Unassembled WGS sequence"/>
</dbReference>
<dbReference type="InterPro" id="IPR011009">
    <property type="entry name" value="Kinase-like_dom_sf"/>
</dbReference>
<protein>
    <submittedName>
        <fullName evidence="3">BZ3500_MvSof-1268-A1-R1_Chr5-3g08319 protein</fullName>
    </submittedName>
</protein>
<evidence type="ECO:0000313" key="4">
    <source>
        <dbReference type="Proteomes" id="UP000249723"/>
    </source>
</evidence>
<gene>
    <name evidence="3" type="ORF">BZ3500_MVSOF-1268-A1-R1_CHR5-3G08319</name>
</gene>
<dbReference type="EMBL" id="FMWP01000017">
    <property type="protein sequence ID" value="SCZ92074.1"/>
    <property type="molecule type" value="Genomic_DNA"/>
</dbReference>
<name>A0A2X0NRG8_9BASI</name>
<dbReference type="AlphaFoldDB" id="A0A2X0NRG8"/>
<proteinExistence type="predicted"/>
<reference evidence="4" key="1">
    <citation type="submission" date="2016-10" db="EMBL/GenBank/DDBJ databases">
        <authorList>
            <person name="Jeantristanb JTB J.-T."/>
            <person name="Ricardo R."/>
        </authorList>
    </citation>
    <scope>NUCLEOTIDE SEQUENCE [LARGE SCALE GENOMIC DNA]</scope>
</reference>